<dbReference type="AlphaFoldDB" id="A0AA36DKY3"/>
<evidence type="ECO:0000313" key="3">
    <source>
        <dbReference type="Proteomes" id="UP001176961"/>
    </source>
</evidence>
<keyword evidence="3" id="KW-1185">Reference proteome</keyword>
<protein>
    <submittedName>
        <fullName evidence="2">Uncharacterized protein</fullName>
    </submittedName>
</protein>
<name>A0AA36DKY3_CYLNA</name>
<accession>A0AA36DKY3</accession>
<evidence type="ECO:0000256" key="1">
    <source>
        <dbReference type="SAM" id="MobiDB-lite"/>
    </source>
</evidence>
<evidence type="ECO:0000313" key="2">
    <source>
        <dbReference type="EMBL" id="CAJ0589533.1"/>
    </source>
</evidence>
<dbReference type="Proteomes" id="UP001176961">
    <property type="component" value="Unassembled WGS sequence"/>
</dbReference>
<reference evidence="2" key="1">
    <citation type="submission" date="2023-07" db="EMBL/GenBank/DDBJ databases">
        <authorList>
            <consortium name="CYATHOMIX"/>
        </authorList>
    </citation>
    <scope>NUCLEOTIDE SEQUENCE</scope>
    <source>
        <strain evidence="2">N/A</strain>
    </source>
</reference>
<feature type="region of interest" description="Disordered" evidence="1">
    <location>
        <begin position="1"/>
        <end position="61"/>
    </location>
</feature>
<comment type="caution">
    <text evidence="2">The sequence shown here is derived from an EMBL/GenBank/DDBJ whole genome shotgun (WGS) entry which is preliminary data.</text>
</comment>
<sequence length="304" mass="33708">MQNDYCPPAKRSKKESAALSVASPSPAGSADKTVSKSGDYKNSSSSILGRTQQSKDGKRRSFILPVEAKELSDVVNKSSTSSRDDFSEISSALFSENSDVKLYAKVPALQIIPTFVPLPTNVLPVSTDAPNMRLSQKSEHDRFTTLNLLRPVEYSADANTLPYMTPLPSTYPMLTCRNAVLPHHPTTYFNFSWSSIKKNDSLSAYHRAIFTRAKTPYVPASQILCPTTITPKLAPIYCPTMSVSKAQLLNNQHLEPVDDKVYQGRSWQDLAVVDSSTRECNEWSIYSIPLPTQLHVKCHCFPNT</sequence>
<dbReference type="EMBL" id="CATQJL010000001">
    <property type="protein sequence ID" value="CAJ0589533.1"/>
    <property type="molecule type" value="Genomic_DNA"/>
</dbReference>
<gene>
    <name evidence="2" type="ORF">CYNAS_LOCUS1516</name>
</gene>
<organism evidence="2 3">
    <name type="scientific">Cylicocyclus nassatus</name>
    <name type="common">Nematode worm</name>
    <dbReference type="NCBI Taxonomy" id="53992"/>
    <lineage>
        <taxon>Eukaryota</taxon>
        <taxon>Metazoa</taxon>
        <taxon>Ecdysozoa</taxon>
        <taxon>Nematoda</taxon>
        <taxon>Chromadorea</taxon>
        <taxon>Rhabditida</taxon>
        <taxon>Rhabditina</taxon>
        <taxon>Rhabditomorpha</taxon>
        <taxon>Strongyloidea</taxon>
        <taxon>Strongylidae</taxon>
        <taxon>Cylicocyclus</taxon>
    </lineage>
</organism>
<feature type="compositionally biased region" description="Low complexity" evidence="1">
    <location>
        <begin position="17"/>
        <end position="46"/>
    </location>
</feature>
<proteinExistence type="predicted"/>